<dbReference type="InterPro" id="IPR002547">
    <property type="entry name" value="tRNA-bd_dom"/>
</dbReference>
<evidence type="ECO:0000256" key="2">
    <source>
        <dbReference type="ARBA" id="ARBA00022884"/>
    </source>
</evidence>
<protein>
    <submittedName>
        <fullName evidence="5">7041_t:CDS:1</fullName>
    </submittedName>
</protein>
<organism evidence="5 6">
    <name type="scientific">Ambispora leptoticha</name>
    <dbReference type="NCBI Taxonomy" id="144679"/>
    <lineage>
        <taxon>Eukaryota</taxon>
        <taxon>Fungi</taxon>
        <taxon>Fungi incertae sedis</taxon>
        <taxon>Mucoromycota</taxon>
        <taxon>Glomeromycotina</taxon>
        <taxon>Glomeromycetes</taxon>
        <taxon>Archaeosporales</taxon>
        <taxon>Ambisporaceae</taxon>
        <taxon>Ambispora</taxon>
    </lineage>
</organism>
<keyword evidence="2 3" id="KW-0694">RNA-binding</keyword>
<dbReference type="EMBL" id="CAJVPS010036104">
    <property type="protein sequence ID" value="CAG8742636.1"/>
    <property type="molecule type" value="Genomic_DNA"/>
</dbReference>
<comment type="caution">
    <text evidence="5">The sequence shown here is derived from an EMBL/GenBank/DDBJ whole genome shotgun (WGS) entry which is preliminary data.</text>
</comment>
<reference evidence="5" key="1">
    <citation type="submission" date="2021-06" db="EMBL/GenBank/DDBJ databases">
        <authorList>
            <person name="Kallberg Y."/>
            <person name="Tangrot J."/>
            <person name="Rosling A."/>
        </authorList>
    </citation>
    <scope>NUCLEOTIDE SEQUENCE</scope>
    <source>
        <strain evidence="5">FL130A</strain>
    </source>
</reference>
<keyword evidence="1 3" id="KW-0820">tRNA-binding</keyword>
<feature type="domain" description="TRNA-binding" evidence="4">
    <location>
        <begin position="1"/>
        <end position="50"/>
    </location>
</feature>
<proteinExistence type="predicted"/>
<evidence type="ECO:0000313" key="6">
    <source>
        <dbReference type="Proteomes" id="UP000789508"/>
    </source>
</evidence>
<dbReference type="PANTHER" id="PTHR11586:SF33">
    <property type="entry name" value="AMINOACYL TRNA SYNTHASE COMPLEX-INTERACTING MULTIFUNCTIONAL PROTEIN 1"/>
    <property type="match status" value="1"/>
</dbReference>
<evidence type="ECO:0000256" key="1">
    <source>
        <dbReference type="ARBA" id="ARBA00022555"/>
    </source>
</evidence>
<dbReference type="GO" id="GO:0017102">
    <property type="term" value="C:methionyl glutamyl tRNA synthetase complex"/>
    <property type="evidence" value="ECO:0007669"/>
    <property type="project" value="TreeGrafter"/>
</dbReference>
<accession>A0A9N9ILR7</accession>
<gene>
    <name evidence="5" type="ORF">ALEPTO_LOCUS13011</name>
</gene>
<evidence type="ECO:0000313" key="5">
    <source>
        <dbReference type="EMBL" id="CAG8742636.1"/>
    </source>
</evidence>
<keyword evidence="6" id="KW-1185">Reference proteome</keyword>
<dbReference type="AlphaFoldDB" id="A0A9N9ILR7"/>
<dbReference type="SUPFAM" id="SSF50249">
    <property type="entry name" value="Nucleic acid-binding proteins"/>
    <property type="match status" value="1"/>
</dbReference>
<evidence type="ECO:0000256" key="3">
    <source>
        <dbReference type="PROSITE-ProRule" id="PRU00209"/>
    </source>
</evidence>
<dbReference type="Gene3D" id="2.40.50.140">
    <property type="entry name" value="Nucleic acid-binding proteins"/>
    <property type="match status" value="1"/>
</dbReference>
<sequence length="116" mass="12542">DRDVVLLCNLKPAAMRGIKSFAMVLCATSSEGKVELVEPPAGSQPGERVYFEGYKDGSPEPQLNPKKKVWETLQPGLLTTSNKEASWIDSADQSVHLLRTDNGVCTVPTVVNGSIK</sequence>
<dbReference type="Pfam" id="PF01588">
    <property type="entry name" value="tRNA_bind"/>
    <property type="match status" value="1"/>
</dbReference>
<dbReference type="InterPro" id="IPR012340">
    <property type="entry name" value="NA-bd_OB-fold"/>
</dbReference>
<dbReference type="PROSITE" id="PS50886">
    <property type="entry name" value="TRBD"/>
    <property type="match status" value="1"/>
</dbReference>
<dbReference type="Proteomes" id="UP000789508">
    <property type="component" value="Unassembled WGS sequence"/>
</dbReference>
<evidence type="ECO:0000259" key="4">
    <source>
        <dbReference type="PROSITE" id="PS50886"/>
    </source>
</evidence>
<feature type="non-terminal residue" evidence="5">
    <location>
        <position position="116"/>
    </location>
</feature>
<dbReference type="PANTHER" id="PTHR11586">
    <property type="entry name" value="TRNA-AMINOACYLATION COFACTOR ARC1 FAMILY MEMBER"/>
    <property type="match status" value="1"/>
</dbReference>
<name>A0A9N9ILR7_9GLOM</name>
<dbReference type="OrthoDB" id="19141at2759"/>
<dbReference type="GO" id="GO:0000049">
    <property type="term" value="F:tRNA binding"/>
    <property type="evidence" value="ECO:0007669"/>
    <property type="project" value="UniProtKB-UniRule"/>
</dbReference>
<dbReference type="InterPro" id="IPR051270">
    <property type="entry name" value="Tyrosine-tRNA_ligase_regulator"/>
</dbReference>